<dbReference type="RefSeq" id="WP_049744056.1">
    <property type="nucleotide sequence ID" value="NZ_CP012150.1"/>
</dbReference>
<dbReference type="Gene3D" id="1.10.287.1060">
    <property type="entry name" value="ESAT-6-like"/>
    <property type="match status" value="1"/>
</dbReference>
<dbReference type="Proteomes" id="UP000062255">
    <property type="component" value="Chromosome"/>
</dbReference>
<reference evidence="1 2" key="1">
    <citation type="submission" date="2015-07" db="EMBL/GenBank/DDBJ databases">
        <title>Complete genome sequence of Mycobacterium goodii X7B, a facultative thermophilic biodesulfurizing bacterium.</title>
        <authorList>
            <person name="Yu B."/>
            <person name="Li F."/>
            <person name="Xu P."/>
        </authorList>
    </citation>
    <scope>NUCLEOTIDE SEQUENCE [LARGE SCALE GENOMIC DNA]</scope>
    <source>
        <strain evidence="1 2">X7B</strain>
    </source>
</reference>
<name>A0A0K0X2R7_MYCGD</name>
<dbReference type="SUPFAM" id="SSF140453">
    <property type="entry name" value="EsxAB dimer-like"/>
    <property type="match status" value="1"/>
</dbReference>
<evidence type="ECO:0000313" key="2">
    <source>
        <dbReference type="Proteomes" id="UP000062255"/>
    </source>
</evidence>
<sequence>MVVALTPQEAAAKIAQIDEAMGRARSLVSKMQTETETMVSGPWNGVAAGKFNELKTGQHDEYNLLIQTLTNVAEKGKKHIQSIATADQA</sequence>
<organism evidence="1 2">
    <name type="scientific">Mycolicibacterium goodii</name>
    <name type="common">Mycobacterium goodii</name>
    <dbReference type="NCBI Taxonomy" id="134601"/>
    <lineage>
        <taxon>Bacteria</taxon>
        <taxon>Bacillati</taxon>
        <taxon>Actinomycetota</taxon>
        <taxon>Actinomycetes</taxon>
        <taxon>Mycobacteriales</taxon>
        <taxon>Mycobacteriaceae</taxon>
        <taxon>Mycolicibacterium</taxon>
    </lineage>
</organism>
<protein>
    <recommendedName>
        <fullName evidence="3">ESAT-6-like protein</fullName>
    </recommendedName>
</protein>
<dbReference type="InterPro" id="IPR036689">
    <property type="entry name" value="ESAT-6-like_sf"/>
</dbReference>
<proteinExistence type="predicted"/>
<dbReference type="PATRIC" id="fig|134601.6.peg.1424"/>
<dbReference type="AlphaFoldDB" id="A0A0K0X2R7"/>
<accession>A0A0K0X2R7</accession>
<dbReference type="KEGG" id="mgo:AFA91_06850"/>
<gene>
    <name evidence="1" type="ORF">AFA91_06850</name>
</gene>
<evidence type="ECO:0008006" key="3">
    <source>
        <dbReference type="Google" id="ProtNLM"/>
    </source>
</evidence>
<evidence type="ECO:0000313" key="1">
    <source>
        <dbReference type="EMBL" id="AKS31642.1"/>
    </source>
</evidence>
<dbReference type="STRING" id="134601.AFA91_06850"/>
<dbReference type="EMBL" id="CP012150">
    <property type="protein sequence ID" value="AKS31642.1"/>
    <property type="molecule type" value="Genomic_DNA"/>
</dbReference>
<dbReference type="OrthoDB" id="4628322at2"/>